<evidence type="ECO:0000256" key="2">
    <source>
        <dbReference type="ARBA" id="ARBA00006679"/>
    </source>
</evidence>
<evidence type="ECO:0000256" key="3">
    <source>
        <dbReference type="ARBA" id="ARBA00022475"/>
    </source>
</evidence>
<proteinExistence type="inferred from homology"/>
<comment type="similarity">
    <text evidence="2">Belongs to the DoxX family.</text>
</comment>
<evidence type="ECO:0000256" key="4">
    <source>
        <dbReference type="ARBA" id="ARBA00022692"/>
    </source>
</evidence>
<keyword evidence="5 7" id="KW-1133">Transmembrane helix</keyword>
<keyword evidence="3" id="KW-1003">Cell membrane</keyword>
<feature type="transmembrane region" description="Helical" evidence="7">
    <location>
        <begin position="77"/>
        <end position="98"/>
    </location>
</feature>
<comment type="caution">
    <text evidence="8">The sequence shown here is derived from an EMBL/GenBank/DDBJ whole genome shotgun (WGS) entry which is preliminary data.</text>
</comment>
<gene>
    <name evidence="8" type="ORF">IE877_18390</name>
</gene>
<name>A0ABR9D3W9_9GAMM</name>
<accession>A0ABR9D3W9</accession>
<dbReference type="PANTHER" id="PTHR33452:SF1">
    <property type="entry name" value="INNER MEMBRANE PROTEIN YPHA-RELATED"/>
    <property type="match status" value="1"/>
</dbReference>
<evidence type="ECO:0000256" key="5">
    <source>
        <dbReference type="ARBA" id="ARBA00022989"/>
    </source>
</evidence>
<keyword evidence="6 7" id="KW-0472">Membrane</keyword>
<keyword evidence="9" id="KW-1185">Reference proteome</keyword>
<evidence type="ECO:0000256" key="6">
    <source>
        <dbReference type="ARBA" id="ARBA00023136"/>
    </source>
</evidence>
<dbReference type="EMBL" id="JACXSS010000001">
    <property type="protein sequence ID" value="MBD9357813.1"/>
    <property type="molecule type" value="Genomic_DNA"/>
</dbReference>
<dbReference type="InterPro" id="IPR032808">
    <property type="entry name" value="DoxX"/>
</dbReference>
<evidence type="ECO:0000313" key="8">
    <source>
        <dbReference type="EMBL" id="MBD9357813.1"/>
    </source>
</evidence>
<reference evidence="8 9" key="1">
    <citation type="submission" date="2020-09" db="EMBL/GenBank/DDBJ databases">
        <title>Methylomonas albis sp. nov. and Methylomonas fluvii sp. nov.: Two cold-adapted methanotrophs from the River Elbe and an amended description of Methylovulum psychrotolerans strain Eb1.</title>
        <authorList>
            <person name="Bussmann I.K."/>
            <person name="Klings K.-W."/>
            <person name="Warnstedt J."/>
            <person name="Hoppert M."/>
            <person name="Saborowski A."/>
            <person name="Horn F."/>
            <person name="Liebner S."/>
        </authorList>
    </citation>
    <scope>NUCLEOTIDE SEQUENCE [LARGE SCALE GENOMIC DNA]</scope>
    <source>
        <strain evidence="8 9">EbA</strain>
    </source>
</reference>
<dbReference type="PANTHER" id="PTHR33452">
    <property type="entry name" value="OXIDOREDUCTASE CATD-RELATED"/>
    <property type="match status" value="1"/>
</dbReference>
<feature type="transmembrane region" description="Helical" evidence="7">
    <location>
        <begin position="36"/>
        <end position="57"/>
    </location>
</feature>
<dbReference type="Pfam" id="PF07681">
    <property type="entry name" value="DoxX"/>
    <property type="match status" value="1"/>
</dbReference>
<comment type="subcellular location">
    <subcellularLocation>
        <location evidence="1">Cell membrane</location>
        <topology evidence="1">Multi-pass membrane protein</topology>
    </subcellularLocation>
</comment>
<sequence length="173" mass="19097">MNTQNICKLIAPFYQANGRFFRFVSLLDKLVPLGNLILRCWVAYAFWVSGLLKLQSWDSTLYLFENEYAVPLLPAEFAAMLGTVVELAGPLLLASGLFGRGAAALLFLFNLVAVMSYPDLGAAGIEQHKEWGIMLLVCWLQGSGKLSLDAGIKRCLFPLVEYSVATAKNQEKT</sequence>
<evidence type="ECO:0000256" key="1">
    <source>
        <dbReference type="ARBA" id="ARBA00004651"/>
    </source>
</evidence>
<keyword evidence="4 7" id="KW-0812">Transmembrane</keyword>
<dbReference type="InterPro" id="IPR051907">
    <property type="entry name" value="DoxX-like_oxidoreductase"/>
</dbReference>
<protein>
    <submittedName>
        <fullName evidence="8">DoxX family protein</fullName>
    </submittedName>
</protein>
<organism evidence="8 9">
    <name type="scientific">Methylomonas albis</name>
    <dbReference type="NCBI Taxonomy" id="1854563"/>
    <lineage>
        <taxon>Bacteria</taxon>
        <taxon>Pseudomonadati</taxon>
        <taxon>Pseudomonadota</taxon>
        <taxon>Gammaproteobacteria</taxon>
        <taxon>Methylococcales</taxon>
        <taxon>Methylococcaceae</taxon>
        <taxon>Methylomonas</taxon>
    </lineage>
</organism>
<dbReference type="Proteomes" id="UP000652176">
    <property type="component" value="Unassembled WGS sequence"/>
</dbReference>
<evidence type="ECO:0000256" key="7">
    <source>
        <dbReference type="SAM" id="Phobius"/>
    </source>
</evidence>
<evidence type="ECO:0000313" key="9">
    <source>
        <dbReference type="Proteomes" id="UP000652176"/>
    </source>
</evidence>